<dbReference type="Pfam" id="PF00155">
    <property type="entry name" value="Aminotran_1_2"/>
    <property type="match status" value="1"/>
</dbReference>
<dbReference type="InterPro" id="IPR015424">
    <property type="entry name" value="PyrdxlP-dep_Trfase"/>
</dbReference>
<evidence type="ECO:0000259" key="10">
    <source>
        <dbReference type="Pfam" id="PF00155"/>
    </source>
</evidence>
<evidence type="ECO:0000256" key="4">
    <source>
        <dbReference type="ARBA" id="ARBA00012285"/>
    </source>
</evidence>
<sequence>MLPSSDDRVRLVPALSGHPRHGGNLFWAARLAGCPPESLTDFSASINPLGPPPNAIAAVQAAVCKLTAYPDPSYSRLRAVLGAQHGMEPEWVLPGNGAAELLSWAARELAELDAVETIVPGFADYERALQAFGGRMRSRRLVLETPEAIAATELPLPDVILRAGTGGDRVGLLINNPHNPTGKSFARSELLAALEHYALVVVDEAFIDFLPPDLQPSVVTEIASHPNLVVLRSLTKFYSLPGLRLGYAIAHPQRLQRWQQWRDPWPVNILAAAAGEAIVGDTAFQVRTRAWLPLERERLREGLAELPGLEPLASTTNFLLVRSRRSVLELQEQLLVRHRLLIRHCTTFPELGDRYFRTAVRDRADNDRLVAALADVLADGGHDSV</sequence>
<evidence type="ECO:0000313" key="11">
    <source>
        <dbReference type="EMBL" id="ERN43033.1"/>
    </source>
</evidence>
<dbReference type="InterPro" id="IPR015421">
    <property type="entry name" value="PyrdxlP-dep_Trfase_major"/>
</dbReference>
<evidence type="ECO:0000256" key="2">
    <source>
        <dbReference type="ARBA" id="ARBA00003444"/>
    </source>
</evidence>
<evidence type="ECO:0000256" key="5">
    <source>
        <dbReference type="ARBA" id="ARBA00022573"/>
    </source>
</evidence>
<keyword evidence="12" id="KW-1185">Reference proteome</keyword>
<dbReference type="PANTHER" id="PTHR42885">
    <property type="entry name" value="HISTIDINOL-PHOSPHATE AMINOTRANSFERASE-RELATED"/>
    <property type="match status" value="1"/>
</dbReference>
<keyword evidence="6" id="KW-0663">Pyridoxal phosphate</keyword>
<gene>
    <name evidence="11" type="ORF">KR51_00003490</name>
</gene>
<dbReference type="GO" id="GO:0030170">
    <property type="term" value="F:pyridoxal phosphate binding"/>
    <property type="evidence" value="ECO:0007669"/>
    <property type="project" value="InterPro"/>
</dbReference>
<dbReference type="GO" id="GO:0048472">
    <property type="term" value="F:threonine-phosphate decarboxylase activity"/>
    <property type="evidence" value="ECO:0007669"/>
    <property type="project" value="UniProtKB-EC"/>
</dbReference>
<evidence type="ECO:0000256" key="6">
    <source>
        <dbReference type="ARBA" id="ARBA00022898"/>
    </source>
</evidence>
<dbReference type="PATRIC" id="fig|582515.4.peg.394"/>
<dbReference type="Gene3D" id="3.90.1150.10">
    <property type="entry name" value="Aspartate Aminotransferase, domain 1"/>
    <property type="match status" value="1"/>
</dbReference>
<keyword evidence="5" id="KW-0169">Cobalamin biosynthesis</keyword>
<comment type="caution">
    <text evidence="11">The sequence shown here is derived from an EMBL/GenBank/DDBJ whole genome shotgun (WGS) entry which is preliminary data.</text>
</comment>
<keyword evidence="7" id="KW-0456">Lyase</keyword>
<evidence type="ECO:0000256" key="8">
    <source>
        <dbReference type="ARBA" id="ARBA00029996"/>
    </source>
</evidence>
<dbReference type="EMBL" id="ASSJ01000004">
    <property type="protein sequence ID" value="ERN43033.1"/>
    <property type="molecule type" value="Genomic_DNA"/>
</dbReference>
<organism evidence="11 12">
    <name type="scientific">Rubidibacter lacunae KORDI 51-2</name>
    <dbReference type="NCBI Taxonomy" id="582515"/>
    <lineage>
        <taxon>Bacteria</taxon>
        <taxon>Bacillati</taxon>
        <taxon>Cyanobacteriota</taxon>
        <taxon>Cyanophyceae</taxon>
        <taxon>Oscillatoriophycideae</taxon>
        <taxon>Chroococcales</taxon>
        <taxon>Aphanothecaceae</taxon>
        <taxon>Rubidibacter</taxon>
    </lineage>
</organism>
<evidence type="ECO:0000256" key="7">
    <source>
        <dbReference type="ARBA" id="ARBA00023239"/>
    </source>
</evidence>
<dbReference type="RefSeq" id="WP_022604119.1">
    <property type="nucleotide sequence ID" value="NZ_ASSJ01000004.1"/>
</dbReference>
<dbReference type="PANTHER" id="PTHR42885:SF1">
    <property type="entry name" value="THREONINE-PHOSPHATE DECARBOXYLASE"/>
    <property type="match status" value="1"/>
</dbReference>
<dbReference type="InParanoid" id="U5DEV9"/>
<evidence type="ECO:0000313" key="12">
    <source>
        <dbReference type="Proteomes" id="UP000016960"/>
    </source>
</evidence>
<dbReference type="Gene3D" id="3.40.640.10">
    <property type="entry name" value="Type I PLP-dependent aspartate aminotransferase-like (Major domain)"/>
    <property type="match status" value="1"/>
</dbReference>
<name>U5DEV9_9CHRO</name>
<reference evidence="11 12" key="1">
    <citation type="submission" date="2013-05" db="EMBL/GenBank/DDBJ databases">
        <title>Draft genome sequence of Rubidibacter lacunae KORDI 51-2.</title>
        <authorList>
            <person name="Choi D.H."/>
            <person name="Noh J.H."/>
            <person name="Kwon K.-K."/>
            <person name="Lee J.-H."/>
            <person name="Ryu J.-Y."/>
        </authorList>
    </citation>
    <scope>NUCLEOTIDE SEQUENCE [LARGE SCALE GENOMIC DNA]</scope>
    <source>
        <strain evidence="11 12">KORDI 51-2</strain>
    </source>
</reference>
<dbReference type="eggNOG" id="COG0079">
    <property type="taxonomic scope" value="Bacteria"/>
</dbReference>
<dbReference type="NCBIfam" id="TIGR01140">
    <property type="entry name" value="L_thr_O3P_dcar"/>
    <property type="match status" value="1"/>
</dbReference>
<comment type="cofactor">
    <cofactor evidence="1">
        <name>pyridoxal 5'-phosphate</name>
        <dbReference type="ChEBI" id="CHEBI:597326"/>
    </cofactor>
</comment>
<dbReference type="InterPro" id="IPR004839">
    <property type="entry name" value="Aminotransferase_I/II_large"/>
</dbReference>
<comment type="catalytic activity">
    <reaction evidence="9">
        <text>O-phospho-L-threonine + H(+) = (R)-1-aminopropan-2-yl phosphate + CO2</text>
        <dbReference type="Rhea" id="RHEA:11492"/>
        <dbReference type="ChEBI" id="CHEBI:15378"/>
        <dbReference type="ChEBI" id="CHEBI:16526"/>
        <dbReference type="ChEBI" id="CHEBI:58563"/>
        <dbReference type="ChEBI" id="CHEBI:58675"/>
        <dbReference type="EC" id="4.1.1.81"/>
    </reaction>
</comment>
<feature type="domain" description="Aminotransferase class I/classII large" evidence="10">
    <location>
        <begin position="39"/>
        <end position="373"/>
    </location>
</feature>
<evidence type="ECO:0000256" key="3">
    <source>
        <dbReference type="ARBA" id="ARBA00004953"/>
    </source>
</evidence>
<evidence type="ECO:0000256" key="1">
    <source>
        <dbReference type="ARBA" id="ARBA00001933"/>
    </source>
</evidence>
<dbReference type="STRING" id="582515.KR51_00003490"/>
<dbReference type="UniPathway" id="UPA00148"/>
<dbReference type="SUPFAM" id="SSF53383">
    <property type="entry name" value="PLP-dependent transferases"/>
    <property type="match status" value="1"/>
</dbReference>
<dbReference type="AlphaFoldDB" id="U5DEV9"/>
<protein>
    <recommendedName>
        <fullName evidence="4">threonine-phosphate decarboxylase</fullName>
        <ecNumber evidence="4">4.1.1.81</ecNumber>
    </recommendedName>
    <alternativeName>
        <fullName evidence="8">L-threonine-O-3-phosphate decarboxylase</fullName>
    </alternativeName>
</protein>
<accession>U5DEV9</accession>
<evidence type="ECO:0000256" key="9">
    <source>
        <dbReference type="ARBA" id="ARBA00048531"/>
    </source>
</evidence>
<dbReference type="PROSITE" id="PS00105">
    <property type="entry name" value="AA_TRANSFER_CLASS_1"/>
    <property type="match status" value="1"/>
</dbReference>
<proteinExistence type="predicted"/>
<comment type="function">
    <text evidence="2">Decarboxylates L-threonine-O-3-phosphate to yield (R)-1-amino-2-propanol O-2-phosphate, the precursor for the linkage between the nucleotide loop and the corrin ring in cobalamin.</text>
</comment>
<comment type="pathway">
    <text evidence="3">Cofactor biosynthesis; adenosylcobalamin biosynthesis.</text>
</comment>
<dbReference type="InterPro" id="IPR015422">
    <property type="entry name" value="PyrdxlP-dep_Trfase_small"/>
</dbReference>
<dbReference type="EC" id="4.1.1.81" evidence="4"/>
<dbReference type="InterPro" id="IPR005860">
    <property type="entry name" value="CobD"/>
</dbReference>
<dbReference type="Proteomes" id="UP000016960">
    <property type="component" value="Unassembled WGS sequence"/>
</dbReference>
<dbReference type="CDD" id="cd00609">
    <property type="entry name" value="AAT_like"/>
    <property type="match status" value="1"/>
</dbReference>
<dbReference type="InterPro" id="IPR004838">
    <property type="entry name" value="NHTrfase_class1_PyrdxlP-BS"/>
</dbReference>
<dbReference type="GO" id="GO:0009236">
    <property type="term" value="P:cobalamin biosynthetic process"/>
    <property type="evidence" value="ECO:0007669"/>
    <property type="project" value="UniProtKB-UniPathway"/>
</dbReference>